<gene>
    <name evidence="15" type="ORF">LXT12_20470</name>
</gene>
<dbReference type="Pfam" id="PF01292">
    <property type="entry name" value="Ni_hydr_CYTB"/>
    <property type="match status" value="1"/>
</dbReference>
<comment type="similarity">
    <text evidence="12">Belongs to the cytochrome b561 family.</text>
</comment>
<keyword evidence="11 13" id="KW-0472">Membrane</keyword>
<keyword evidence="7" id="KW-0479">Metal-binding</keyword>
<dbReference type="SUPFAM" id="SSF81342">
    <property type="entry name" value="Transmembrane di-heme cytochromes"/>
    <property type="match status" value="1"/>
</dbReference>
<evidence type="ECO:0000313" key="16">
    <source>
        <dbReference type="Proteomes" id="UP001201463"/>
    </source>
</evidence>
<comment type="caution">
    <text evidence="15">The sequence shown here is derived from an EMBL/GenBank/DDBJ whole genome shotgun (WGS) entry which is preliminary data.</text>
</comment>
<evidence type="ECO:0000256" key="6">
    <source>
        <dbReference type="ARBA" id="ARBA00022692"/>
    </source>
</evidence>
<name>A0ABS8XIR5_9BURK</name>
<feature type="transmembrane region" description="Helical" evidence="13">
    <location>
        <begin position="52"/>
        <end position="70"/>
    </location>
</feature>
<evidence type="ECO:0000256" key="11">
    <source>
        <dbReference type="ARBA" id="ARBA00023136"/>
    </source>
</evidence>
<proteinExistence type="inferred from homology"/>
<dbReference type="InterPro" id="IPR011577">
    <property type="entry name" value="Cyt_b561_bac/Ni-Hgenase"/>
</dbReference>
<evidence type="ECO:0000256" key="12">
    <source>
        <dbReference type="ARBA" id="ARBA00037975"/>
    </source>
</evidence>
<dbReference type="RefSeq" id="WP_233394148.1">
    <property type="nucleotide sequence ID" value="NZ_JAJTWT010000009.1"/>
</dbReference>
<evidence type="ECO:0000259" key="14">
    <source>
        <dbReference type="Pfam" id="PF01292"/>
    </source>
</evidence>
<feature type="transmembrane region" description="Helical" evidence="13">
    <location>
        <begin position="21"/>
        <end position="40"/>
    </location>
</feature>
<evidence type="ECO:0000256" key="4">
    <source>
        <dbReference type="ARBA" id="ARBA00022475"/>
    </source>
</evidence>
<keyword evidence="10" id="KW-0408">Iron</keyword>
<comment type="subcellular location">
    <subcellularLocation>
        <location evidence="2">Cell membrane</location>
        <topology evidence="2">Multi-pass membrane protein</topology>
    </subcellularLocation>
</comment>
<evidence type="ECO:0000256" key="5">
    <source>
        <dbReference type="ARBA" id="ARBA00022617"/>
    </source>
</evidence>
<evidence type="ECO:0000256" key="8">
    <source>
        <dbReference type="ARBA" id="ARBA00022982"/>
    </source>
</evidence>
<dbReference type="InterPro" id="IPR052168">
    <property type="entry name" value="Cytochrome_b561_oxidase"/>
</dbReference>
<feature type="transmembrane region" description="Helical" evidence="13">
    <location>
        <begin position="146"/>
        <end position="164"/>
    </location>
</feature>
<evidence type="ECO:0000256" key="2">
    <source>
        <dbReference type="ARBA" id="ARBA00004651"/>
    </source>
</evidence>
<evidence type="ECO:0000256" key="10">
    <source>
        <dbReference type="ARBA" id="ARBA00023004"/>
    </source>
</evidence>
<keyword evidence="5" id="KW-0349">Heme</keyword>
<keyword evidence="9 13" id="KW-1133">Transmembrane helix</keyword>
<dbReference type="Proteomes" id="UP001201463">
    <property type="component" value="Unassembled WGS sequence"/>
</dbReference>
<protein>
    <submittedName>
        <fullName evidence="15">Cytochrome b/b6 domain-containing protein</fullName>
    </submittedName>
</protein>
<comment type="cofactor">
    <cofactor evidence="1">
        <name>heme b</name>
        <dbReference type="ChEBI" id="CHEBI:60344"/>
    </cofactor>
</comment>
<evidence type="ECO:0000256" key="7">
    <source>
        <dbReference type="ARBA" id="ARBA00022723"/>
    </source>
</evidence>
<keyword evidence="16" id="KW-1185">Reference proteome</keyword>
<sequence>MSSPTRLRQSAHPVAIRLLHWSLAAAVLFEFLLALARMQAESGSWRQLLMSWHQPLGLLIGAATLLRLGVRLRLRLAAWQGPQWLAWASSALHGLSYLLLLALPLVGLALANARGHAVNLPLLGALPPLLERDLDLADSLEDWHGTLAWTLLALIALHAAAAAWHQWVRRDGLLTAMALRTPKSSPL</sequence>
<accession>A0ABS8XIR5</accession>
<evidence type="ECO:0000256" key="9">
    <source>
        <dbReference type="ARBA" id="ARBA00022989"/>
    </source>
</evidence>
<dbReference type="PANTHER" id="PTHR30529">
    <property type="entry name" value="CYTOCHROME B561"/>
    <property type="match status" value="1"/>
</dbReference>
<keyword evidence="4" id="KW-1003">Cell membrane</keyword>
<organism evidence="15 16">
    <name type="scientific">Pelomonas caseinilytica</name>
    <dbReference type="NCBI Taxonomy" id="2906763"/>
    <lineage>
        <taxon>Bacteria</taxon>
        <taxon>Pseudomonadati</taxon>
        <taxon>Pseudomonadota</taxon>
        <taxon>Betaproteobacteria</taxon>
        <taxon>Burkholderiales</taxon>
        <taxon>Sphaerotilaceae</taxon>
        <taxon>Roseateles</taxon>
    </lineage>
</organism>
<reference evidence="15 16" key="1">
    <citation type="submission" date="2021-12" db="EMBL/GenBank/DDBJ databases">
        <title>Genome seq of p7.</title>
        <authorList>
            <person name="Seo T."/>
        </authorList>
    </citation>
    <scope>NUCLEOTIDE SEQUENCE [LARGE SCALE GENOMIC DNA]</scope>
    <source>
        <strain evidence="15 16">P7</strain>
    </source>
</reference>
<dbReference type="InterPro" id="IPR016174">
    <property type="entry name" value="Di-haem_cyt_TM"/>
</dbReference>
<keyword evidence="6 13" id="KW-0812">Transmembrane</keyword>
<evidence type="ECO:0000256" key="3">
    <source>
        <dbReference type="ARBA" id="ARBA00022448"/>
    </source>
</evidence>
<dbReference type="EMBL" id="JAJTWT010000009">
    <property type="protein sequence ID" value="MCE4539630.1"/>
    <property type="molecule type" value="Genomic_DNA"/>
</dbReference>
<feature type="domain" description="Cytochrome b561 bacterial/Ni-hydrogenase" evidence="14">
    <location>
        <begin position="12"/>
        <end position="177"/>
    </location>
</feature>
<keyword evidence="3" id="KW-0813">Transport</keyword>
<feature type="transmembrane region" description="Helical" evidence="13">
    <location>
        <begin position="91"/>
        <end position="111"/>
    </location>
</feature>
<evidence type="ECO:0000256" key="1">
    <source>
        <dbReference type="ARBA" id="ARBA00001970"/>
    </source>
</evidence>
<evidence type="ECO:0000256" key="13">
    <source>
        <dbReference type="SAM" id="Phobius"/>
    </source>
</evidence>
<evidence type="ECO:0000313" key="15">
    <source>
        <dbReference type="EMBL" id="MCE4539630.1"/>
    </source>
</evidence>
<keyword evidence="8" id="KW-0249">Electron transport</keyword>
<dbReference type="PANTHER" id="PTHR30529:SF3">
    <property type="entry name" value="CYTOCHROME B561 HOMOLOG 1"/>
    <property type="match status" value="1"/>
</dbReference>